<dbReference type="EMBL" id="CM042883">
    <property type="protein sequence ID" value="KAI4374349.1"/>
    <property type="molecule type" value="Genomic_DNA"/>
</dbReference>
<sequence>MKPTSPTTTSTSLLWATGSGPPTSKGNIALKLQQLEEAMVSASPADVVTHLSYDAVHYNPLDLSTWLQSMLSEIRGPLDFDGPSPVLPAPAFANAFLPSSCGPMNFNSVLFDDSSSSDQFYLDAIAPDRGSVSGNLGASVSAPAGDSAPVPNCFAQPEEPPTRGSSHRLRRVRCPRPLALSSSMIRRKTACGSCTCSWPVHSPSNRTISSWLRL</sequence>
<proteinExistence type="predicted"/>
<evidence type="ECO:0000313" key="1">
    <source>
        <dbReference type="EMBL" id="KAI4374349.1"/>
    </source>
</evidence>
<evidence type="ECO:0000313" key="2">
    <source>
        <dbReference type="Proteomes" id="UP001057402"/>
    </source>
</evidence>
<accession>A0ACB9R641</accession>
<reference evidence="2" key="1">
    <citation type="journal article" date="2023" name="Front. Plant Sci.">
        <title>Chromosomal-level genome assembly of Melastoma candidum provides insights into trichome evolution.</title>
        <authorList>
            <person name="Zhong Y."/>
            <person name="Wu W."/>
            <person name="Sun C."/>
            <person name="Zou P."/>
            <person name="Liu Y."/>
            <person name="Dai S."/>
            <person name="Zhou R."/>
        </authorList>
    </citation>
    <scope>NUCLEOTIDE SEQUENCE [LARGE SCALE GENOMIC DNA]</scope>
</reference>
<comment type="caution">
    <text evidence="1">The sequence shown here is derived from an EMBL/GenBank/DDBJ whole genome shotgun (WGS) entry which is preliminary data.</text>
</comment>
<gene>
    <name evidence="1" type="ORF">MLD38_012356</name>
</gene>
<protein>
    <submittedName>
        <fullName evidence="1">Uncharacterized protein</fullName>
    </submittedName>
</protein>
<name>A0ACB9R641_9MYRT</name>
<keyword evidence="2" id="KW-1185">Reference proteome</keyword>
<dbReference type="Proteomes" id="UP001057402">
    <property type="component" value="Chromosome 4"/>
</dbReference>
<organism evidence="1 2">
    <name type="scientific">Melastoma candidum</name>
    <dbReference type="NCBI Taxonomy" id="119954"/>
    <lineage>
        <taxon>Eukaryota</taxon>
        <taxon>Viridiplantae</taxon>
        <taxon>Streptophyta</taxon>
        <taxon>Embryophyta</taxon>
        <taxon>Tracheophyta</taxon>
        <taxon>Spermatophyta</taxon>
        <taxon>Magnoliopsida</taxon>
        <taxon>eudicotyledons</taxon>
        <taxon>Gunneridae</taxon>
        <taxon>Pentapetalae</taxon>
        <taxon>rosids</taxon>
        <taxon>malvids</taxon>
        <taxon>Myrtales</taxon>
        <taxon>Melastomataceae</taxon>
        <taxon>Melastomatoideae</taxon>
        <taxon>Melastomateae</taxon>
        <taxon>Melastoma</taxon>
    </lineage>
</organism>